<evidence type="ECO:0000259" key="2">
    <source>
        <dbReference type="Pfam" id="PF22725"/>
    </source>
</evidence>
<evidence type="ECO:0000313" key="4">
    <source>
        <dbReference type="Proteomes" id="UP001595699"/>
    </source>
</evidence>
<comment type="caution">
    <text evidence="3">The sequence shown here is derived from an EMBL/GenBank/DDBJ whole genome shotgun (WGS) entry which is preliminary data.</text>
</comment>
<keyword evidence="4" id="KW-1185">Reference proteome</keyword>
<reference evidence="4" key="1">
    <citation type="journal article" date="2019" name="Int. J. Syst. Evol. Microbiol.">
        <title>The Global Catalogue of Microorganisms (GCM) 10K type strain sequencing project: providing services to taxonomists for standard genome sequencing and annotation.</title>
        <authorList>
            <consortium name="The Broad Institute Genomics Platform"/>
            <consortium name="The Broad Institute Genome Sequencing Center for Infectious Disease"/>
            <person name="Wu L."/>
            <person name="Ma J."/>
        </authorList>
    </citation>
    <scope>NUCLEOTIDE SEQUENCE [LARGE SCALE GENOMIC DNA]</scope>
    <source>
        <strain evidence="4">CGMCC 4.7241</strain>
    </source>
</reference>
<dbReference type="Gene3D" id="3.40.50.720">
    <property type="entry name" value="NAD(P)-binding Rossmann-like Domain"/>
    <property type="match status" value="1"/>
</dbReference>
<dbReference type="RefSeq" id="WP_205119883.1">
    <property type="nucleotide sequence ID" value="NZ_JAFBCM010000001.1"/>
</dbReference>
<gene>
    <name evidence="3" type="ORF">ACFOUW_19475</name>
</gene>
<accession>A0ABV7YCI4</accession>
<dbReference type="SUPFAM" id="SSF51735">
    <property type="entry name" value="NAD(P)-binding Rossmann-fold domains"/>
    <property type="match status" value="1"/>
</dbReference>
<name>A0ABV7YCI4_9ACTN</name>
<protein>
    <submittedName>
        <fullName evidence="3">Gfo/Idh/MocA family protein</fullName>
    </submittedName>
</protein>
<organism evidence="3 4">
    <name type="scientific">Tenggerimyces flavus</name>
    <dbReference type="NCBI Taxonomy" id="1708749"/>
    <lineage>
        <taxon>Bacteria</taxon>
        <taxon>Bacillati</taxon>
        <taxon>Actinomycetota</taxon>
        <taxon>Actinomycetes</taxon>
        <taxon>Propionibacteriales</taxon>
        <taxon>Nocardioidaceae</taxon>
        <taxon>Tenggerimyces</taxon>
    </lineage>
</organism>
<feature type="domain" description="Gfo/Idh/MocA-like oxidoreductase N-terminal" evidence="1">
    <location>
        <begin position="17"/>
        <end position="134"/>
    </location>
</feature>
<dbReference type="SUPFAM" id="SSF55347">
    <property type="entry name" value="Glyceraldehyde-3-phosphate dehydrogenase-like, C-terminal domain"/>
    <property type="match status" value="1"/>
</dbReference>
<dbReference type="PANTHER" id="PTHR43377">
    <property type="entry name" value="BILIVERDIN REDUCTASE A"/>
    <property type="match status" value="1"/>
</dbReference>
<sequence>MERGSATLDSRPEQTGVLVVGAGAIANEHLRAIQAAGTATLAGIVDVDAGRASASAHANGGARWATDLAEALSWPEVDACIVCTPNHTHGAIGQQIAQAGKHMLVEKPLATTVQDATALVEAFANQHTVLMAAHTHRHYDYARAVKAAIDDGTIGRPVLARFAILGGWIWPDWRAWMIDPVKSGGHSLHNGVHLLDLVTWWFGEKPATVYVRGQKQTGATLGVYDYLEMVLRFENGATAICEMSRGHRPANIGHRDVLVAGTKGELALAWDGESSLVIDERGTGQVPPVSTNGFQAQLEAFLAAIMGEPSAMSAEEGRRAVAMGVAAERSIQTGLPVQLEEAA</sequence>
<feature type="domain" description="GFO/IDH/MocA-like oxidoreductase" evidence="2">
    <location>
        <begin position="143"/>
        <end position="266"/>
    </location>
</feature>
<dbReference type="Pfam" id="PF01408">
    <property type="entry name" value="GFO_IDH_MocA"/>
    <property type="match status" value="1"/>
</dbReference>
<dbReference type="Pfam" id="PF22725">
    <property type="entry name" value="GFO_IDH_MocA_C3"/>
    <property type="match status" value="1"/>
</dbReference>
<dbReference type="EMBL" id="JBHRZH010000017">
    <property type="protein sequence ID" value="MFC3763031.1"/>
    <property type="molecule type" value="Genomic_DNA"/>
</dbReference>
<dbReference type="InterPro" id="IPR036291">
    <property type="entry name" value="NAD(P)-bd_dom_sf"/>
</dbReference>
<dbReference type="InterPro" id="IPR055170">
    <property type="entry name" value="GFO_IDH_MocA-like_dom"/>
</dbReference>
<dbReference type="PANTHER" id="PTHR43377:SF1">
    <property type="entry name" value="BILIVERDIN REDUCTASE A"/>
    <property type="match status" value="1"/>
</dbReference>
<dbReference type="InterPro" id="IPR000683">
    <property type="entry name" value="Gfo/Idh/MocA-like_OxRdtase_N"/>
</dbReference>
<dbReference type="Proteomes" id="UP001595699">
    <property type="component" value="Unassembled WGS sequence"/>
</dbReference>
<dbReference type="InterPro" id="IPR051450">
    <property type="entry name" value="Gfo/Idh/MocA_Oxidoreductases"/>
</dbReference>
<dbReference type="Gene3D" id="3.30.360.10">
    <property type="entry name" value="Dihydrodipicolinate Reductase, domain 2"/>
    <property type="match status" value="1"/>
</dbReference>
<evidence type="ECO:0000259" key="1">
    <source>
        <dbReference type="Pfam" id="PF01408"/>
    </source>
</evidence>
<proteinExistence type="predicted"/>
<evidence type="ECO:0000313" key="3">
    <source>
        <dbReference type="EMBL" id="MFC3763031.1"/>
    </source>
</evidence>